<feature type="coiled-coil region" evidence="1">
    <location>
        <begin position="85"/>
        <end position="112"/>
    </location>
</feature>
<feature type="coiled-coil region" evidence="1">
    <location>
        <begin position="222"/>
        <end position="249"/>
    </location>
</feature>
<dbReference type="AlphaFoldDB" id="A0A6C0E799"/>
<accession>A0A6C0E799</accession>
<evidence type="ECO:0000313" key="2">
    <source>
        <dbReference type="EMBL" id="QHT24129.1"/>
    </source>
</evidence>
<reference evidence="2" key="1">
    <citation type="journal article" date="2020" name="Nature">
        <title>Giant virus diversity and host interactions through global metagenomics.</title>
        <authorList>
            <person name="Schulz F."/>
            <person name="Roux S."/>
            <person name="Paez-Espino D."/>
            <person name="Jungbluth S."/>
            <person name="Walsh D.A."/>
            <person name="Denef V.J."/>
            <person name="McMahon K.D."/>
            <person name="Konstantinidis K.T."/>
            <person name="Eloe-Fadrosh E.A."/>
            <person name="Kyrpides N.C."/>
            <person name="Woyke T."/>
        </authorList>
    </citation>
    <scope>NUCLEOTIDE SEQUENCE</scope>
    <source>
        <strain evidence="2">GVMAG-M-3300023179-132</strain>
    </source>
</reference>
<dbReference type="EMBL" id="MN739741">
    <property type="protein sequence ID" value="QHT24129.1"/>
    <property type="molecule type" value="Genomic_DNA"/>
</dbReference>
<name>A0A6C0E799_9ZZZZ</name>
<evidence type="ECO:0000256" key="1">
    <source>
        <dbReference type="SAM" id="Coils"/>
    </source>
</evidence>
<sequence length="259" mass="30123">MASKFMTEDNLDLIWSIFNDNTPDVEDKLKQVVFNDNLRPFHNANKTSSDLLGLNKRYISFILDKIQSAGQKQKVVITNSAETYEHIQQTKIENFNRELKQKQDEFTDIIQKKVPPTPVFADDTDGYNSKFTFEQLVEDRKNNIMPLNMTLPTLRKSVVVNEDEMTDEINVIDLSNRYNNKLSAPSRKKITWDDTNSEPSDNLLGFFKKKLQVDEVLQKDEKDKYLDVIAELKNENIVLNEKIDRLLVIVEEIKSRTCV</sequence>
<keyword evidence="1" id="KW-0175">Coiled coil</keyword>
<organism evidence="2">
    <name type="scientific">viral metagenome</name>
    <dbReference type="NCBI Taxonomy" id="1070528"/>
    <lineage>
        <taxon>unclassified sequences</taxon>
        <taxon>metagenomes</taxon>
        <taxon>organismal metagenomes</taxon>
    </lineage>
</organism>
<protein>
    <submittedName>
        <fullName evidence="2">Uncharacterized protein</fullName>
    </submittedName>
</protein>
<proteinExistence type="predicted"/>